<dbReference type="EMBL" id="CM042891">
    <property type="protein sequence ID" value="KAI4304505.1"/>
    <property type="molecule type" value="Genomic_DNA"/>
</dbReference>
<dbReference type="Proteomes" id="UP001057402">
    <property type="component" value="Chromosome 12"/>
</dbReference>
<protein>
    <submittedName>
        <fullName evidence="1">Uncharacterized protein</fullName>
    </submittedName>
</protein>
<organism evidence="1 2">
    <name type="scientific">Melastoma candidum</name>
    <dbReference type="NCBI Taxonomy" id="119954"/>
    <lineage>
        <taxon>Eukaryota</taxon>
        <taxon>Viridiplantae</taxon>
        <taxon>Streptophyta</taxon>
        <taxon>Embryophyta</taxon>
        <taxon>Tracheophyta</taxon>
        <taxon>Spermatophyta</taxon>
        <taxon>Magnoliopsida</taxon>
        <taxon>eudicotyledons</taxon>
        <taxon>Gunneridae</taxon>
        <taxon>Pentapetalae</taxon>
        <taxon>rosids</taxon>
        <taxon>malvids</taxon>
        <taxon>Myrtales</taxon>
        <taxon>Melastomataceae</taxon>
        <taxon>Melastomatoideae</taxon>
        <taxon>Melastomateae</taxon>
        <taxon>Melastoma</taxon>
    </lineage>
</organism>
<evidence type="ECO:0000313" key="1">
    <source>
        <dbReference type="EMBL" id="KAI4304505.1"/>
    </source>
</evidence>
<accession>A0ACB9L4T2</accession>
<sequence>MSSSVIIPIEFDGEVKVGGKNGRHGLRPCLSRFASMLAAMEISSKDEGTKKVIHSVKVGVALTLVSLLYVIDSLYHRVGDNAMWAIMTVVVIFEFHAGAVLSKGLNRGIGTVIGGGLGCLVAVLARKVDGVGNEIIICTSVFISGAGATYVRLIPTIKKKYDYGAMIFILTFNLVVVSCLRADNIIRITSERFSTIFMGFGICLFTCLVFLPNWSSDELHVSVAARFEGLARALGECYEGYLDAASPKENKPAVALSGTCKTILQSKSKDESLAVFAKWEPWHGNFGLSYPWKKYLQIGELLRELAAIVISLKLCLESPGQMIIGDVKGSIDDTLEVSTTCLMWALRELGGSISKMTRCQPEETILPRLKSTGQELSQTVSQAISPCRELRNGNEIMFSSSLVLLMAMAKKVEELAKEVKELGEEAGFNTP</sequence>
<name>A0ACB9L4T2_9MYRT</name>
<comment type="caution">
    <text evidence="1">The sequence shown here is derived from an EMBL/GenBank/DDBJ whole genome shotgun (WGS) entry which is preliminary data.</text>
</comment>
<keyword evidence="2" id="KW-1185">Reference proteome</keyword>
<evidence type="ECO:0000313" key="2">
    <source>
        <dbReference type="Proteomes" id="UP001057402"/>
    </source>
</evidence>
<reference evidence="2" key="1">
    <citation type="journal article" date="2023" name="Front. Plant Sci.">
        <title>Chromosomal-level genome assembly of Melastoma candidum provides insights into trichome evolution.</title>
        <authorList>
            <person name="Zhong Y."/>
            <person name="Wu W."/>
            <person name="Sun C."/>
            <person name="Zou P."/>
            <person name="Liu Y."/>
            <person name="Dai S."/>
            <person name="Zhou R."/>
        </authorList>
    </citation>
    <scope>NUCLEOTIDE SEQUENCE [LARGE SCALE GENOMIC DNA]</scope>
</reference>
<gene>
    <name evidence="1" type="ORF">MLD38_040002</name>
</gene>
<proteinExistence type="predicted"/>